<proteinExistence type="predicted"/>
<sequence>MHRSIAILALLLPVFIQAAWTDVGAEFEFYRESPATAALGSCGLSLGQDPAAWGYNPATGADAGTGLLLKHTSAFVQNGTISNDLLGVTYLTRFGALGGLVYRNGAGNIYLTELPDTTRPAGPDNRPFAADTVTASDWAGQAGAVFNIRRLSLGASLKFFYRNLVAAKGFGLGADLGVRYSFDWGLFLGARLANVSASPVFWDTDSVDYLVPRGALGGMQEFTFSNTKLRLYLETEMGFMGIDSLEMTVGPFYLRPRGGLEILIYDVVALRAGRGDYGWTVGAGGAFKGFFADYAYRGHDGGLKGTHLVSLGYLF</sequence>
<reference evidence="1" key="1">
    <citation type="submission" date="2019-11" db="EMBL/GenBank/DDBJ databases">
        <title>Microbial mats filling the niche in hypersaline microbial mats.</title>
        <authorList>
            <person name="Wong H.L."/>
            <person name="Macleod F.I."/>
            <person name="White R.A. III"/>
            <person name="Burns B.P."/>
        </authorList>
    </citation>
    <scope>NUCLEOTIDE SEQUENCE</scope>
    <source>
        <strain evidence="1">Bin_327</strain>
    </source>
</reference>
<protein>
    <recommendedName>
        <fullName evidence="3">PorV/PorQ family protein</fullName>
    </recommendedName>
</protein>
<evidence type="ECO:0000313" key="2">
    <source>
        <dbReference type="Proteomes" id="UP000630660"/>
    </source>
</evidence>
<gene>
    <name evidence="1" type="ORF">GF359_02120</name>
</gene>
<organism evidence="1 2">
    <name type="scientific">candidate division WOR-3 bacterium</name>
    <dbReference type="NCBI Taxonomy" id="2052148"/>
    <lineage>
        <taxon>Bacteria</taxon>
        <taxon>Bacteria division WOR-3</taxon>
    </lineage>
</organism>
<dbReference type="EMBL" id="WJKJ01000065">
    <property type="protein sequence ID" value="MBD3363989.1"/>
    <property type="molecule type" value="Genomic_DNA"/>
</dbReference>
<name>A0A9D5QBZ8_UNCW3</name>
<comment type="caution">
    <text evidence="1">The sequence shown here is derived from an EMBL/GenBank/DDBJ whole genome shotgun (WGS) entry which is preliminary data.</text>
</comment>
<evidence type="ECO:0008006" key="3">
    <source>
        <dbReference type="Google" id="ProtNLM"/>
    </source>
</evidence>
<dbReference type="AlphaFoldDB" id="A0A9D5QBZ8"/>
<accession>A0A9D5QBZ8</accession>
<evidence type="ECO:0000313" key="1">
    <source>
        <dbReference type="EMBL" id="MBD3363989.1"/>
    </source>
</evidence>
<dbReference type="Proteomes" id="UP000630660">
    <property type="component" value="Unassembled WGS sequence"/>
</dbReference>